<evidence type="ECO:0000256" key="4">
    <source>
        <dbReference type="ARBA" id="ARBA00022840"/>
    </source>
</evidence>
<dbReference type="EMBL" id="CP032157">
    <property type="protein sequence ID" value="AXY75997.1"/>
    <property type="molecule type" value="Genomic_DNA"/>
</dbReference>
<keyword evidence="1" id="KW-0808">Transferase</keyword>
<dbReference type="GO" id="GO:0005886">
    <property type="term" value="C:plasma membrane"/>
    <property type="evidence" value="ECO:0007669"/>
    <property type="project" value="TreeGrafter"/>
</dbReference>
<dbReference type="InterPro" id="IPR001206">
    <property type="entry name" value="Diacylglycerol_kinase_cat_dom"/>
</dbReference>
<dbReference type="Gene3D" id="3.40.50.10330">
    <property type="entry name" value="Probable inorganic polyphosphate/atp-NAD kinase, domain 1"/>
    <property type="match status" value="1"/>
</dbReference>
<evidence type="ECO:0000313" key="6">
    <source>
        <dbReference type="EMBL" id="AXY75997.1"/>
    </source>
</evidence>
<keyword evidence="2" id="KW-0547">Nucleotide-binding</keyword>
<feature type="domain" description="DAGKc" evidence="5">
    <location>
        <begin position="4"/>
        <end position="133"/>
    </location>
</feature>
<keyword evidence="4" id="KW-0067">ATP-binding</keyword>
<accession>A0A3B7MQC5</accession>
<evidence type="ECO:0000313" key="7">
    <source>
        <dbReference type="Proteomes" id="UP000263900"/>
    </source>
</evidence>
<dbReference type="PANTHER" id="PTHR12358:SF106">
    <property type="entry name" value="LIPID KINASE YEGS"/>
    <property type="match status" value="1"/>
</dbReference>
<dbReference type="OrthoDB" id="9786026at2"/>
<evidence type="ECO:0000256" key="1">
    <source>
        <dbReference type="ARBA" id="ARBA00022679"/>
    </source>
</evidence>
<evidence type="ECO:0000259" key="5">
    <source>
        <dbReference type="PROSITE" id="PS50146"/>
    </source>
</evidence>
<organism evidence="6 7">
    <name type="scientific">Paraflavitalea soli</name>
    <dbReference type="NCBI Taxonomy" id="2315862"/>
    <lineage>
        <taxon>Bacteria</taxon>
        <taxon>Pseudomonadati</taxon>
        <taxon>Bacteroidota</taxon>
        <taxon>Chitinophagia</taxon>
        <taxon>Chitinophagales</taxon>
        <taxon>Chitinophagaceae</taxon>
        <taxon>Paraflavitalea</taxon>
    </lineage>
</organism>
<dbReference type="RefSeq" id="WP_119051876.1">
    <property type="nucleotide sequence ID" value="NZ_CP032157.1"/>
</dbReference>
<evidence type="ECO:0000256" key="3">
    <source>
        <dbReference type="ARBA" id="ARBA00022777"/>
    </source>
</evidence>
<dbReference type="PANTHER" id="PTHR12358">
    <property type="entry name" value="SPHINGOSINE KINASE"/>
    <property type="match status" value="1"/>
</dbReference>
<dbReference type="GO" id="GO:0005524">
    <property type="term" value="F:ATP binding"/>
    <property type="evidence" value="ECO:0007669"/>
    <property type="project" value="UniProtKB-KW"/>
</dbReference>
<dbReference type="PROSITE" id="PS50146">
    <property type="entry name" value="DAGK"/>
    <property type="match status" value="1"/>
</dbReference>
<keyword evidence="7" id="KW-1185">Reference proteome</keyword>
<reference evidence="6 7" key="1">
    <citation type="submission" date="2018-09" db="EMBL/GenBank/DDBJ databases">
        <title>Genome sequencing of strain 6GH32-13.</title>
        <authorList>
            <person name="Weon H.-Y."/>
            <person name="Heo J."/>
            <person name="Kwon S.-W."/>
        </authorList>
    </citation>
    <scope>NUCLEOTIDE SEQUENCE [LARGE SCALE GENOMIC DNA]</scope>
    <source>
        <strain evidence="6 7">5GH32-13</strain>
    </source>
</reference>
<dbReference type="GO" id="GO:0016301">
    <property type="term" value="F:kinase activity"/>
    <property type="evidence" value="ECO:0007669"/>
    <property type="project" value="UniProtKB-KW"/>
</dbReference>
<dbReference type="KEGG" id="pseg:D3H65_19310"/>
<sequence>MTTPGIIKLLFIVNNRSGNNNTNWRNAILQYFNNSLHTAEVYELPEDCTKEAIQQKIHASGAQRIIAVGGDGTVKLVAEIVAGTNLPMGILPAGSANGMAKELGIPVDLQAALEVATEGIVTKIDAIRVNGELCIHLSDIGFNAFVIKTFESMNRRGMWSYIKAAWRVLWRNRKMQVKIETDNHYVNREAQMIVLANASRYGTGAVINPEGKLNDGRFEIIVIRKISPGELFKMMVSHKPYDPAKTELFTTRSVTVQSRHKTHFQVDGEYLGKINSLEAAIEPHALSIVVPVENN</sequence>
<dbReference type="SMART" id="SM00046">
    <property type="entry name" value="DAGKc"/>
    <property type="match status" value="1"/>
</dbReference>
<protein>
    <submittedName>
        <fullName evidence="6">Diacylglycerol kinase family lipid kinase</fullName>
    </submittedName>
</protein>
<evidence type="ECO:0000256" key="2">
    <source>
        <dbReference type="ARBA" id="ARBA00022741"/>
    </source>
</evidence>
<dbReference type="Pfam" id="PF00781">
    <property type="entry name" value="DAGK_cat"/>
    <property type="match status" value="1"/>
</dbReference>
<keyword evidence="3 6" id="KW-0418">Kinase</keyword>
<proteinExistence type="predicted"/>
<dbReference type="InterPro" id="IPR050187">
    <property type="entry name" value="Lipid_Phosphate_FormReg"/>
</dbReference>
<dbReference type="InterPro" id="IPR045540">
    <property type="entry name" value="YegS/DAGK_C"/>
</dbReference>
<dbReference type="AlphaFoldDB" id="A0A3B7MQC5"/>
<dbReference type="Proteomes" id="UP000263900">
    <property type="component" value="Chromosome"/>
</dbReference>
<name>A0A3B7MQC5_9BACT</name>
<dbReference type="InterPro" id="IPR017438">
    <property type="entry name" value="ATP-NAD_kinase_N"/>
</dbReference>
<gene>
    <name evidence="6" type="ORF">D3H65_19310</name>
</gene>
<dbReference type="Gene3D" id="2.60.200.40">
    <property type="match status" value="1"/>
</dbReference>
<dbReference type="InterPro" id="IPR016064">
    <property type="entry name" value="NAD/diacylglycerol_kinase_sf"/>
</dbReference>
<dbReference type="SUPFAM" id="SSF111331">
    <property type="entry name" value="NAD kinase/diacylglycerol kinase-like"/>
    <property type="match status" value="1"/>
</dbReference>
<dbReference type="Pfam" id="PF19279">
    <property type="entry name" value="YegS_C"/>
    <property type="match status" value="1"/>
</dbReference>